<evidence type="ECO:0000313" key="1">
    <source>
        <dbReference type="EMBL" id="OOF40847.1"/>
    </source>
</evidence>
<dbReference type="RefSeq" id="WP_077493403.1">
    <property type="nucleotide sequence ID" value="NZ_MLHG01000016.1"/>
</dbReference>
<dbReference type="AlphaFoldDB" id="A0A1V3IHY6"/>
<gene>
    <name evidence="1" type="ORF">BKK47_02775</name>
</gene>
<accession>A0A1V3IHY6</accession>
<sequence>MIDYQTLCKQGQAFQQTKLTHKEILKREIQLFADTLARQLGLVDKYYKANITDDVATTPYVQTNIHSFVEDGFELPKVNFDLGVTLEDAPEIYPKTTHFIKIKATFAQSDRLLFEFLVIPKVAYSVNLQEDEEYRYSKLTESYIQLLMKSLS</sequence>
<keyword evidence="2" id="KW-1185">Reference proteome</keyword>
<dbReference type="EMBL" id="MLHG01000016">
    <property type="protein sequence ID" value="OOF40847.1"/>
    <property type="molecule type" value="Genomic_DNA"/>
</dbReference>
<name>A0A1V3IHY6_9PAST</name>
<dbReference type="STRING" id="1908257.BKK47_02775"/>
<dbReference type="Proteomes" id="UP000189426">
    <property type="component" value="Unassembled WGS sequence"/>
</dbReference>
<protein>
    <submittedName>
        <fullName evidence="1">Uncharacterized protein</fullName>
    </submittedName>
</protein>
<organism evidence="1 2">
    <name type="scientific">Rodentibacter mrazii</name>
    <dbReference type="NCBI Taxonomy" id="1908257"/>
    <lineage>
        <taxon>Bacteria</taxon>
        <taxon>Pseudomonadati</taxon>
        <taxon>Pseudomonadota</taxon>
        <taxon>Gammaproteobacteria</taxon>
        <taxon>Pasteurellales</taxon>
        <taxon>Pasteurellaceae</taxon>
        <taxon>Rodentibacter</taxon>
    </lineage>
</organism>
<evidence type="ECO:0000313" key="2">
    <source>
        <dbReference type="Proteomes" id="UP000189426"/>
    </source>
</evidence>
<reference evidence="1 2" key="1">
    <citation type="submission" date="2016-10" db="EMBL/GenBank/DDBJ databases">
        <title>Rodentibacter gen. nov. and new species.</title>
        <authorList>
            <person name="Christensen H."/>
        </authorList>
    </citation>
    <scope>NUCLEOTIDE SEQUENCE [LARGE SCALE GENOMIC DNA]</scope>
    <source>
        <strain evidence="1 2">Ppn418</strain>
    </source>
</reference>
<proteinExistence type="predicted"/>
<comment type="caution">
    <text evidence="1">The sequence shown here is derived from an EMBL/GenBank/DDBJ whole genome shotgun (WGS) entry which is preliminary data.</text>
</comment>